<keyword evidence="5" id="KW-1185">Reference proteome</keyword>
<dbReference type="InterPro" id="IPR002347">
    <property type="entry name" value="SDR_fam"/>
</dbReference>
<dbReference type="PRINTS" id="PR00081">
    <property type="entry name" value="GDHRDH"/>
</dbReference>
<dbReference type="InterPro" id="IPR036291">
    <property type="entry name" value="NAD(P)-bd_dom_sf"/>
</dbReference>
<comment type="similarity">
    <text evidence="1">Belongs to the short-chain dehydrogenases/reductases (SDR) family.</text>
</comment>
<proteinExistence type="inferred from homology"/>
<dbReference type="Gene3D" id="3.40.50.720">
    <property type="entry name" value="NAD(P)-binding Rossmann-like Domain"/>
    <property type="match status" value="1"/>
</dbReference>
<keyword evidence="3" id="KW-0560">Oxidoreductase</keyword>
<sequence>MAKQAYEVTRDGWLTVEDEQSLKTRIAVVTGANKGIGLEICRQLSSNGVMVILTARDDNRGREAVKTLHDSGFSDVVFHRLDLMDPSSISSLANFIKTQFHKLDILVNNAGVSGMIVDAEDFISLNLKNNELHSTHTKRRRDAKAYLEQDKGRIRGGDGDGELQLFLFRSLSAATAKNCDTMARTVIASSSDSDQQ</sequence>
<dbReference type="EMBL" id="JAUESC010000384">
    <property type="protein sequence ID" value="KAK0581289.1"/>
    <property type="molecule type" value="Genomic_DNA"/>
</dbReference>
<dbReference type="GO" id="GO:0016020">
    <property type="term" value="C:membrane"/>
    <property type="evidence" value="ECO:0007669"/>
    <property type="project" value="TreeGrafter"/>
</dbReference>
<dbReference type="Pfam" id="PF00106">
    <property type="entry name" value="adh_short"/>
    <property type="match status" value="1"/>
</dbReference>
<protein>
    <submittedName>
        <fullName evidence="4">Uncharacterized protein</fullName>
    </submittedName>
</protein>
<evidence type="ECO:0000313" key="5">
    <source>
        <dbReference type="Proteomes" id="UP001168877"/>
    </source>
</evidence>
<dbReference type="Proteomes" id="UP001168877">
    <property type="component" value="Unassembled WGS sequence"/>
</dbReference>
<keyword evidence="2" id="KW-0521">NADP</keyword>
<dbReference type="AlphaFoldDB" id="A0AA39VBP3"/>
<reference evidence="4" key="1">
    <citation type="journal article" date="2022" name="Plant J.">
        <title>Strategies of tolerance reflected in two North American maple genomes.</title>
        <authorList>
            <person name="McEvoy S.L."/>
            <person name="Sezen U.U."/>
            <person name="Trouern-Trend A."/>
            <person name="McMahon S.M."/>
            <person name="Schaberg P.G."/>
            <person name="Yang J."/>
            <person name="Wegrzyn J.L."/>
            <person name="Swenson N.G."/>
        </authorList>
    </citation>
    <scope>NUCLEOTIDE SEQUENCE</scope>
    <source>
        <strain evidence="4">NS2018</strain>
    </source>
</reference>
<dbReference type="PANTHER" id="PTHR43490:SF73">
    <property type="entry name" value="OS07G0685800 PROTEIN"/>
    <property type="match status" value="1"/>
</dbReference>
<comment type="caution">
    <text evidence="4">The sequence shown here is derived from an EMBL/GenBank/DDBJ whole genome shotgun (WGS) entry which is preliminary data.</text>
</comment>
<organism evidence="4 5">
    <name type="scientific">Acer saccharum</name>
    <name type="common">Sugar maple</name>
    <dbReference type="NCBI Taxonomy" id="4024"/>
    <lineage>
        <taxon>Eukaryota</taxon>
        <taxon>Viridiplantae</taxon>
        <taxon>Streptophyta</taxon>
        <taxon>Embryophyta</taxon>
        <taxon>Tracheophyta</taxon>
        <taxon>Spermatophyta</taxon>
        <taxon>Magnoliopsida</taxon>
        <taxon>eudicotyledons</taxon>
        <taxon>Gunneridae</taxon>
        <taxon>Pentapetalae</taxon>
        <taxon>rosids</taxon>
        <taxon>malvids</taxon>
        <taxon>Sapindales</taxon>
        <taxon>Sapindaceae</taxon>
        <taxon>Hippocastanoideae</taxon>
        <taxon>Acereae</taxon>
        <taxon>Acer</taxon>
    </lineage>
</organism>
<dbReference type="PANTHER" id="PTHR43490">
    <property type="entry name" value="(+)-NEOMENTHOL DEHYDROGENASE"/>
    <property type="match status" value="1"/>
</dbReference>
<evidence type="ECO:0000256" key="3">
    <source>
        <dbReference type="ARBA" id="ARBA00023002"/>
    </source>
</evidence>
<name>A0AA39VBP3_ACESA</name>
<gene>
    <name evidence="4" type="ORF">LWI29_012133</name>
</gene>
<dbReference type="GO" id="GO:0016491">
    <property type="term" value="F:oxidoreductase activity"/>
    <property type="evidence" value="ECO:0007669"/>
    <property type="project" value="UniProtKB-KW"/>
</dbReference>
<dbReference type="SUPFAM" id="SSF51735">
    <property type="entry name" value="NAD(P)-binding Rossmann-fold domains"/>
    <property type="match status" value="1"/>
</dbReference>
<reference evidence="4" key="2">
    <citation type="submission" date="2023-06" db="EMBL/GenBank/DDBJ databases">
        <authorList>
            <person name="Swenson N.G."/>
            <person name="Wegrzyn J.L."/>
            <person name="Mcevoy S.L."/>
        </authorList>
    </citation>
    <scope>NUCLEOTIDE SEQUENCE</scope>
    <source>
        <strain evidence="4">NS2018</strain>
        <tissue evidence="4">Leaf</tissue>
    </source>
</reference>
<evidence type="ECO:0000256" key="1">
    <source>
        <dbReference type="ARBA" id="ARBA00006484"/>
    </source>
</evidence>
<evidence type="ECO:0000256" key="2">
    <source>
        <dbReference type="ARBA" id="ARBA00022857"/>
    </source>
</evidence>
<accession>A0AA39VBP3</accession>
<evidence type="ECO:0000313" key="4">
    <source>
        <dbReference type="EMBL" id="KAK0581289.1"/>
    </source>
</evidence>